<reference evidence="3 6" key="1">
    <citation type="journal article" date="2012" name="J. Bacteriol.">
        <title>Draft Genome Sequence of Turicella otitidis ATCC 51513, Isolated from Middle Ear Fluid from a Child with Otitis Media.</title>
        <authorList>
            <person name="Brinkrolf K."/>
            <person name="Schneider J."/>
            <person name="Knecht M."/>
            <person name="Ruckert C."/>
            <person name="Tauch A."/>
        </authorList>
    </citation>
    <scope>NUCLEOTIDE SEQUENCE [LARGE SCALE GENOMIC DNA]</scope>
    <source>
        <strain evidence="3 6">ATCC 51513</strain>
    </source>
</reference>
<dbReference type="InterPro" id="IPR030678">
    <property type="entry name" value="Peptide/Ni-bd"/>
</dbReference>
<dbReference type="PANTHER" id="PTHR30290">
    <property type="entry name" value="PERIPLASMIC BINDING COMPONENT OF ABC TRANSPORTER"/>
    <property type="match status" value="1"/>
</dbReference>
<comment type="caution">
    <text evidence="3">The sequence shown here is derived from an EMBL/GenBank/DDBJ whole genome shotgun (WGS) entry which is preliminary data.</text>
</comment>
<dbReference type="GO" id="GO:1904680">
    <property type="term" value="F:peptide transmembrane transporter activity"/>
    <property type="evidence" value="ECO:0007669"/>
    <property type="project" value="TreeGrafter"/>
</dbReference>
<dbReference type="Gene3D" id="3.40.190.10">
    <property type="entry name" value="Periplasmic binding protein-like II"/>
    <property type="match status" value="1"/>
</dbReference>
<dbReference type="GO" id="GO:0008707">
    <property type="term" value="F:inositol hexakisphosphate 4-phosphatase activity"/>
    <property type="evidence" value="ECO:0007669"/>
    <property type="project" value="UniProtKB-EC"/>
</dbReference>
<dbReference type="Gene3D" id="3.90.76.10">
    <property type="entry name" value="Dipeptide-binding Protein, Domain 1"/>
    <property type="match status" value="1"/>
</dbReference>
<dbReference type="PANTHER" id="PTHR30290:SF83">
    <property type="entry name" value="ABC TRANSPORTER SUBSTRATE-BINDING PROTEIN"/>
    <property type="match status" value="1"/>
</dbReference>
<dbReference type="eggNOG" id="COG4166">
    <property type="taxonomic scope" value="Bacteria"/>
</dbReference>
<evidence type="ECO:0000313" key="6">
    <source>
        <dbReference type="Proteomes" id="UP000011016"/>
    </source>
</evidence>
<protein>
    <submittedName>
        <fullName evidence="3">Peptide/nickel transport system substrate-binding protein</fullName>
        <ecNumber evidence="3">3.1.3.26</ecNumber>
    </submittedName>
</protein>
<dbReference type="SUPFAM" id="SSF53850">
    <property type="entry name" value="Periplasmic binding protein-like II"/>
    <property type="match status" value="1"/>
</dbReference>
<dbReference type="GO" id="GO:0043190">
    <property type="term" value="C:ATP-binding cassette (ABC) transporter complex"/>
    <property type="evidence" value="ECO:0007669"/>
    <property type="project" value="InterPro"/>
</dbReference>
<dbReference type="Pfam" id="PF00496">
    <property type="entry name" value="SBP_bac_5"/>
    <property type="match status" value="1"/>
</dbReference>
<dbReference type="STRING" id="29321.AAV33_06245"/>
<dbReference type="EMBL" id="AHAE01000042">
    <property type="protein sequence ID" value="EJZ82103.1"/>
    <property type="molecule type" value="Genomic_DNA"/>
</dbReference>
<dbReference type="InterPro" id="IPR039424">
    <property type="entry name" value="SBP_5"/>
</dbReference>
<evidence type="ECO:0000256" key="1">
    <source>
        <dbReference type="SAM" id="MobiDB-lite"/>
    </source>
</evidence>
<evidence type="ECO:0000259" key="2">
    <source>
        <dbReference type="Pfam" id="PF00496"/>
    </source>
</evidence>
<dbReference type="EMBL" id="CAJZ01000084">
    <property type="protein sequence ID" value="CCI83295.1"/>
    <property type="molecule type" value="Genomic_DNA"/>
</dbReference>
<gene>
    <name evidence="3" type="primary">dppA</name>
    <name evidence="3" type="ORF">BN46_0558</name>
    <name evidence="4" type="ORF">HMPREF9719_00985</name>
</gene>
<evidence type="ECO:0000313" key="3">
    <source>
        <dbReference type="EMBL" id="CCI83295.1"/>
    </source>
</evidence>
<dbReference type="GO" id="GO:0042597">
    <property type="term" value="C:periplasmic space"/>
    <property type="evidence" value="ECO:0007669"/>
    <property type="project" value="UniProtKB-ARBA"/>
</dbReference>
<dbReference type="HOGENOM" id="CLU_017028_0_3_11"/>
<proteinExistence type="predicted"/>
<dbReference type="OrthoDB" id="9046151at2"/>
<dbReference type="PATRIC" id="fig|883169.3.peg.949"/>
<keyword evidence="5" id="KW-1185">Reference proteome</keyword>
<dbReference type="GO" id="GO:0015833">
    <property type="term" value="P:peptide transport"/>
    <property type="evidence" value="ECO:0007669"/>
    <property type="project" value="TreeGrafter"/>
</dbReference>
<reference evidence="4 5" key="2">
    <citation type="submission" date="2012-08" db="EMBL/GenBank/DDBJ databases">
        <title>The Genome Sequence of Turicella otitidis ATCC 51513.</title>
        <authorList>
            <consortium name="The Broad Institute Genome Sequencing Platform"/>
            <person name="Earl A."/>
            <person name="Ward D."/>
            <person name="Feldgarden M."/>
            <person name="Gevers D."/>
            <person name="Huys G."/>
            <person name="Walker B."/>
            <person name="Young S.K."/>
            <person name="Zeng Q."/>
            <person name="Gargeya S."/>
            <person name="Fitzgerald M."/>
            <person name="Haas B."/>
            <person name="Abouelleil A."/>
            <person name="Alvarado L."/>
            <person name="Arachchi H.M."/>
            <person name="Berlin A.M."/>
            <person name="Chapman S.B."/>
            <person name="Goldberg J."/>
            <person name="Griggs A."/>
            <person name="Gujja S."/>
            <person name="Hansen M."/>
            <person name="Howarth C."/>
            <person name="Imamovic A."/>
            <person name="Larimer J."/>
            <person name="McCowen C."/>
            <person name="Montmayeur A."/>
            <person name="Murphy C."/>
            <person name="Neiman D."/>
            <person name="Pearson M."/>
            <person name="Priest M."/>
            <person name="Roberts A."/>
            <person name="Saif S."/>
            <person name="Shea T."/>
            <person name="Sisk P."/>
            <person name="Sykes S."/>
            <person name="Wortman J."/>
            <person name="Nusbaum C."/>
            <person name="Birren B."/>
        </authorList>
    </citation>
    <scope>NUCLEOTIDE SEQUENCE [LARGE SCALE GENOMIC DNA]</scope>
    <source>
        <strain evidence="4 5">ATCC 51513</strain>
    </source>
</reference>
<evidence type="ECO:0000313" key="4">
    <source>
        <dbReference type="EMBL" id="EJZ82103.1"/>
    </source>
</evidence>
<keyword evidence="3" id="KW-0378">Hydrolase</keyword>
<dbReference type="RefSeq" id="WP_004600875.1">
    <property type="nucleotide sequence ID" value="NZ_HF541866.1"/>
</dbReference>
<dbReference type="CDD" id="cd00995">
    <property type="entry name" value="PBP2_NikA_DppA_OppA_like"/>
    <property type="match status" value="1"/>
</dbReference>
<dbReference type="AlphaFoldDB" id="I7KJ13"/>
<feature type="region of interest" description="Disordered" evidence="1">
    <location>
        <begin position="42"/>
        <end position="61"/>
    </location>
</feature>
<dbReference type="Gene3D" id="3.10.105.10">
    <property type="entry name" value="Dipeptide-binding Protein, Domain 3"/>
    <property type="match status" value="1"/>
</dbReference>
<evidence type="ECO:0000313" key="5">
    <source>
        <dbReference type="Proteomes" id="UP000006078"/>
    </source>
</evidence>
<dbReference type="EC" id="3.1.3.26" evidence="3"/>
<sequence>MVDHSAPRTARRATRAGVAALAAASLALTACSGGEDGGANADGGVVSANGTEPQNPLIPANTNEVGGGRIVEMIFAGLVYYDAEGETQLEVAESIETEDQKNYTITLKEGETFADGTPVTANSFVDAWNYAVENALVGAYNFESIAGYEEGGDEMEGLKVVDDRTFTVELEEPEVDFQDRLGQTAFYPLPESAFEDIEAFGEKPVGNGPYQLVEWTHNQGASLEPNPEYDGDREAKNDGVEYVFYAQVDAAYNDLLAGNLDVIDTIPESSQAAFEDDLEGRSVNQPAAIFQSLTIPHYLEHFDGEEGKLRRQAISLAIDRDDITETIFGGTRSPAREFTSPVIPGFEENLPGSEVLEFDPERARELWEEADEISTFDGELTIGYNADGDHQAWVDAVANQLRNNLDIDAHGDPYPDFKSFQDDLDSDSMTGAFRTGWQGDYPLSSNFLEPLYTATGSSNYSKYDNEEFDKLIGEAKRAETPEEGEEIFNRAQEILLKDLPVIPLWYSNTTGGWADTVEDVQFGWNSVPRLFDVVKR</sequence>
<dbReference type="InterPro" id="IPR000914">
    <property type="entry name" value="SBP_5_dom"/>
</dbReference>
<name>I7KJ13_9CORY</name>
<organism evidence="3 6">
    <name type="scientific">Corynebacterium otitidis ATCC 51513</name>
    <dbReference type="NCBI Taxonomy" id="883169"/>
    <lineage>
        <taxon>Bacteria</taxon>
        <taxon>Bacillati</taxon>
        <taxon>Actinomycetota</taxon>
        <taxon>Actinomycetes</taxon>
        <taxon>Mycobacteriales</taxon>
        <taxon>Corynebacteriaceae</taxon>
        <taxon>Corynebacterium</taxon>
    </lineage>
</organism>
<dbReference type="Proteomes" id="UP000006078">
    <property type="component" value="Unassembled WGS sequence"/>
</dbReference>
<accession>I7KJ13</accession>
<feature type="domain" description="Solute-binding protein family 5" evidence="2">
    <location>
        <begin position="89"/>
        <end position="458"/>
    </location>
</feature>
<dbReference type="PIRSF" id="PIRSF002741">
    <property type="entry name" value="MppA"/>
    <property type="match status" value="1"/>
</dbReference>
<dbReference type="Proteomes" id="UP000011016">
    <property type="component" value="Unassembled WGS sequence"/>
</dbReference>